<organism evidence="1 2">
    <name type="scientific">Luteolibacter ambystomatis</name>
    <dbReference type="NCBI Taxonomy" id="2824561"/>
    <lineage>
        <taxon>Bacteria</taxon>
        <taxon>Pseudomonadati</taxon>
        <taxon>Verrucomicrobiota</taxon>
        <taxon>Verrucomicrobiia</taxon>
        <taxon>Verrucomicrobiales</taxon>
        <taxon>Verrucomicrobiaceae</taxon>
        <taxon>Luteolibacter</taxon>
    </lineage>
</organism>
<gene>
    <name evidence="1" type="ORF">KBB96_04870</name>
</gene>
<accession>A0A975PG14</accession>
<dbReference type="AlphaFoldDB" id="A0A975PG14"/>
<dbReference type="KEGG" id="lamb:KBB96_04870"/>
<reference evidence="1" key="1">
    <citation type="submission" date="2021-04" db="EMBL/GenBank/DDBJ databases">
        <title>Luteolibacter sp. 32A isolated from the skin of an Anderson's salamander (Ambystoma andersonii).</title>
        <authorList>
            <person name="Spergser J."/>
            <person name="Busse H.-J."/>
        </authorList>
    </citation>
    <scope>NUCLEOTIDE SEQUENCE</scope>
    <source>
        <strain evidence="1">32A</strain>
    </source>
</reference>
<protein>
    <submittedName>
        <fullName evidence="1">Uncharacterized protein</fullName>
    </submittedName>
</protein>
<name>A0A975PG14_9BACT</name>
<proteinExistence type="predicted"/>
<keyword evidence="2" id="KW-1185">Reference proteome</keyword>
<dbReference type="EMBL" id="CP073100">
    <property type="protein sequence ID" value="QUE52225.1"/>
    <property type="molecule type" value="Genomic_DNA"/>
</dbReference>
<evidence type="ECO:0000313" key="2">
    <source>
        <dbReference type="Proteomes" id="UP000676169"/>
    </source>
</evidence>
<sequence length="343" mass="39437">MTSDFEEIERQKSRSPIHNPARDALALELKKMIGAKISWAIPGGEFSDFPLVGNLMESVEEVETEYEVQTPFGRSYRFDIALLGPALPNSRIILGAIELENQHEFESSKCLLCKCLGFPLVSLDLESLSADELTGEVLLRRVTETTVTSDDGRRRNYFYLHTFLYPAYLQYPHTLGLDQRHQFVIFASDKRIGPIIRYLNKLQEFLGIGENAIVLQPCSWSDDPRIKEQFENEGSIAGHDWRSYSEQSYLRITMDRPPASEPRIRVFHLAMAKLLNSDRPALVGYKVERGKHNRFREDPFWEKEHFPDGELARRCRIAPKHLSEPIDSILRAVESIGQRRFPA</sequence>
<dbReference type="RefSeq" id="WP_211632952.1">
    <property type="nucleotide sequence ID" value="NZ_CP073100.1"/>
</dbReference>
<dbReference type="Proteomes" id="UP000676169">
    <property type="component" value="Chromosome"/>
</dbReference>
<evidence type="ECO:0000313" key="1">
    <source>
        <dbReference type="EMBL" id="QUE52225.1"/>
    </source>
</evidence>